<dbReference type="InterPro" id="IPR003607">
    <property type="entry name" value="HD/PDEase_dom"/>
</dbReference>
<dbReference type="STRING" id="926559.JoomaDRAFT_2329"/>
<dbReference type="RefSeq" id="WP_008612710.1">
    <property type="nucleotide sequence ID" value="NZ_JH651379.1"/>
</dbReference>
<keyword evidence="3" id="KW-1185">Reference proteome</keyword>
<proteinExistence type="predicted"/>
<dbReference type="GO" id="GO:0016787">
    <property type="term" value="F:hydrolase activity"/>
    <property type="evidence" value="ECO:0007669"/>
    <property type="project" value="UniProtKB-KW"/>
</dbReference>
<name>I3C6S2_9FLAO</name>
<dbReference type="SMART" id="SM00471">
    <property type="entry name" value="HDc"/>
    <property type="match status" value="1"/>
</dbReference>
<dbReference type="Proteomes" id="UP000004690">
    <property type="component" value="Unassembled WGS sequence"/>
</dbReference>
<sequence length="197" mass="23119">MDNLGLIEKTRVYCKSTMEANRCKYLPFHNWQHAKDVARNSKWIAQHENLPEDIMEELAIASYFHDLGHINGATNHEELSCEYARNFLSNEDFPEERIIKVLKNIQATKMPQNPETVSQKVICDADLAHLGKKNFLVKNAKIRKEWALFNNQKFSDEQWVVMNIKFLNKHNFHTNYAKKSYSAQKLKNINNLKQLLN</sequence>
<dbReference type="HOGENOM" id="CLU_118967_0_0_10"/>
<dbReference type="InterPro" id="IPR006674">
    <property type="entry name" value="HD_domain"/>
</dbReference>
<dbReference type="eggNOG" id="COG1418">
    <property type="taxonomic scope" value="Bacteria"/>
</dbReference>
<dbReference type="CDD" id="cd00077">
    <property type="entry name" value="HDc"/>
    <property type="match status" value="1"/>
</dbReference>
<dbReference type="OrthoDB" id="5728337at2"/>
<dbReference type="PANTHER" id="PTHR21174">
    <property type="match status" value="1"/>
</dbReference>
<keyword evidence="2" id="KW-0378">Hydrolase</keyword>
<dbReference type="EMBL" id="JH651379">
    <property type="protein sequence ID" value="EIJ39315.1"/>
    <property type="molecule type" value="Genomic_DNA"/>
</dbReference>
<protein>
    <submittedName>
        <fullName evidence="2">Putative HD superfamily hydrolase</fullName>
    </submittedName>
</protein>
<feature type="domain" description="HD/PDEase" evidence="1">
    <location>
        <begin position="26"/>
        <end position="140"/>
    </location>
</feature>
<evidence type="ECO:0000313" key="2">
    <source>
        <dbReference type="EMBL" id="EIJ39315.1"/>
    </source>
</evidence>
<dbReference type="Gene3D" id="1.10.3210.10">
    <property type="entry name" value="Hypothetical protein af1432"/>
    <property type="match status" value="1"/>
</dbReference>
<accession>I3C6S2</accession>
<dbReference type="AlphaFoldDB" id="I3C6S2"/>
<reference evidence="2 3" key="1">
    <citation type="submission" date="2012-02" db="EMBL/GenBank/DDBJ databases">
        <title>Improved High-Quality Draft genome of Joostella marina DSM 19592.</title>
        <authorList>
            <consortium name="US DOE Joint Genome Institute (JGI-PGF)"/>
            <person name="Lucas S."/>
            <person name="Copeland A."/>
            <person name="Lapidus A."/>
            <person name="Bruce D."/>
            <person name="Goodwin L."/>
            <person name="Pitluck S."/>
            <person name="Peters L."/>
            <person name="Chertkov O."/>
            <person name="Ovchinnikova G."/>
            <person name="Kyrpides N."/>
            <person name="Mavromatis K."/>
            <person name="Detter J.C."/>
            <person name="Han C."/>
            <person name="Land M."/>
            <person name="Hauser L."/>
            <person name="Markowitz V."/>
            <person name="Cheng J.-F."/>
            <person name="Hugenholtz P."/>
            <person name="Woyke T."/>
            <person name="Wu D."/>
            <person name="Tindall B."/>
            <person name="Brambilla E."/>
            <person name="Klenk H.-P."/>
            <person name="Eisen J.A."/>
        </authorList>
    </citation>
    <scope>NUCLEOTIDE SEQUENCE [LARGE SCALE GENOMIC DNA]</scope>
    <source>
        <strain evidence="2 3">DSM 19592</strain>
    </source>
</reference>
<dbReference type="InterPro" id="IPR009218">
    <property type="entry name" value="HD_phosphohydro"/>
</dbReference>
<dbReference type="Pfam" id="PF01966">
    <property type="entry name" value="HD"/>
    <property type="match status" value="1"/>
</dbReference>
<dbReference type="SUPFAM" id="SSF109604">
    <property type="entry name" value="HD-domain/PDEase-like"/>
    <property type="match status" value="1"/>
</dbReference>
<organism evidence="2 3">
    <name type="scientific">Galbibacter orientalis DSM 19592</name>
    <dbReference type="NCBI Taxonomy" id="926559"/>
    <lineage>
        <taxon>Bacteria</taxon>
        <taxon>Pseudomonadati</taxon>
        <taxon>Bacteroidota</taxon>
        <taxon>Flavobacteriia</taxon>
        <taxon>Flavobacteriales</taxon>
        <taxon>Flavobacteriaceae</taxon>
        <taxon>Galbibacter</taxon>
    </lineage>
</organism>
<evidence type="ECO:0000313" key="3">
    <source>
        <dbReference type="Proteomes" id="UP000004690"/>
    </source>
</evidence>
<gene>
    <name evidence="2" type="ORF">JoomaDRAFT_2329</name>
</gene>
<dbReference type="PANTHER" id="PTHR21174:SF0">
    <property type="entry name" value="HD PHOSPHOHYDROLASE FAMILY PROTEIN-RELATED"/>
    <property type="match status" value="1"/>
</dbReference>
<evidence type="ECO:0000259" key="1">
    <source>
        <dbReference type="SMART" id="SM00471"/>
    </source>
</evidence>